<dbReference type="InterPro" id="IPR026004">
    <property type="entry name" value="Septum_form"/>
</dbReference>
<protein>
    <recommendedName>
        <fullName evidence="1">Septum formation-related domain-containing protein</fullName>
    </recommendedName>
</protein>
<dbReference type="RefSeq" id="WP_167928887.1">
    <property type="nucleotide sequence ID" value="NZ_JAATVY010000041.1"/>
</dbReference>
<evidence type="ECO:0000313" key="3">
    <source>
        <dbReference type="Proteomes" id="UP000722989"/>
    </source>
</evidence>
<name>A0ABX0Y6F4_9ACTN</name>
<comment type="caution">
    <text evidence="2">The sequence shown here is derived from an EMBL/GenBank/DDBJ whole genome shotgun (WGS) entry which is preliminary data.</text>
</comment>
<dbReference type="Proteomes" id="UP000722989">
    <property type="component" value="Unassembled WGS sequence"/>
</dbReference>
<feature type="domain" description="Septum formation-related" evidence="1">
    <location>
        <begin position="43"/>
        <end position="245"/>
    </location>
</feature>
<sequence>MRKRWIGLAVFVVVAALVAGGAYWLTRPKTVSAERPKGAPAVGSCWNVSEEAVAAAFPWPGAPVGCTASHTAEVFLVGQVDRELAAKAAAAKGDEAKVGQSLMYAQARHACLTVAPKYLGGDWHASRVQVVASWIKPAWVGFFGCAVVEAAAPGGKRFVPRTASLRGALGGGGLDIACVARDTTSEMRYVPCDQPHDGEFTGTYTITPPGAPFVADKVSAAVTAGCGEAAKSYIGAPRTDLSARFVGPTSTGDWLGSDQTYACYALVTDGQRLRGSVKGLGPGPLPH</sequence>
<evidence type="ECO:0000259" key="1">
    <source>
        <dbReference type="Pfam" id="PF13845"/>
    </source>
</evidence>
<reference evidence="2 3" key="1">
    <citation type="submission" date="2020-03" db="EMBL/GenBank/DDBJ databases">
        <title>WGS of the type strain of Planosporangium spp.</title>
        <authorList>
            <person name="Thawai C."/>
        </authorList>
    </citation>
    <scope>NUCLEOTIDE SEQUENCE [LARGE SCALE GENOMIC DNA]</scope>
    <source>
        <strain evidence="2 3">TBRC 5610</strain>
    </source>
</reference>
<keyword evidence="3" id="KW-1185">Reference proteome</keyword>
<proteinExistence type="predicted"/>
<accession>A0ABX0Y6F4</accession>
<gene>
    <name evidence="2" type="ORF">HC031_30370</name>
</gene>
<organism evidence="2 3">
    <name type="scientific">Planosporangium thailandense</name>
    <dbReference type="NCBI Taxonomy" id="765197"/>
    <lineage>
        <taxon>Bacteria</taxon>
        <taxon>Bacillati</taxon>
        <taxon>Actinomycetota</taxon>
        <taxon>Actinomycetes</taxon>
        <taxon>Micromonosporales</taxon>
        <taxon>Micromonosporaceae</taxon>
        <taxon>Planosporangium</taxon>
    </lineage>
</organism>
<dbReference type="Pfam" id="PF13845">
    <property type="entry name" value="Septum_form"/>
    <property type="match status" value="1"/>
</dbReference>
<evidence type="ECO:0000313" key="2">
    <source>
        <dbReference type="EMBL" id="NJC73986.1"/>
    </source>
</evidence>
<dbReference type="EMBL" id="JAATVY010000041">
    <property type="protein sequence ID" value="NJC73986.1"/>
    <property type="molecule type" value="Genomic_DNA"/>
</dbReference>